<dbReference type="GO" id="GO:0046983">
    <property type="term" value="F:protein dimerization activity"/>
    <property type="evidence" value="ECO:0007669"/>
    <property type="project" value="InterPro"/>
</dbReference>
<dbReference type="PANTHER" id="PTHR46062:SF1">
    <property type="entry name" value="LP12374P"/>
    <property type="match status" value="1"/>
</dbReference>
<reference evidence="15" key="1">
    <citation type="submission" date="2022-08" db="UniProtKB">
        <authorList>
            <consortium name="EnsemblMetazoa"/>
        </authorList>
    </citation>
    <scope>IDENTIFICATION</scope>
    <source>
        <strain evidence="15">05x7-T-G4-1.051#20</strain>
    </source>
</reference>
<evidence type="ECO:0000313" key="16">
    <source>
        <dbReference type="Proteomes" id="UP000005408"/>
    </source>
</evidence>
<dbReference type="OrthoDB" id="2133190at2759"/>
<dbReference type="SMART" id="SM00353">
    <property type="entry name" value="HLH"/>
    <property type="match status" value="1"/>
</dbReference>
<dbReference type="SUPFAM" id="SSF47459">
    <property type="entry name" value="HLH, helix-loop-helix DNA-binding domain"/>
    <property type="match status" value="1"/>
</dbReference>
<dbReference type="GO" id="GO:0005789">
    <property type="term" value="C:endoplasmic reticulum membrane"/>
    <property type="evidence" value="ECO:0007669"/>
    <property type="project" value="UniProtKB-SubCell"/>
</dbReference>
<keyword evidence="11" id="KW-0175">Coiled coil</keyword>
<sequence length="1094" mass="121140">MENVEGWTIPAGDNLVDHGSDFLSANDLNSVALDDIDDIVQYMLSDTNTSKNDLFDGQLNLLKPETESFIDPVPLQEQVKHEPSFDDQFSSNNSSAVLLNDANFSSDSSFTGLEGVDLLETVGGDALKSPLVNISHFNSAQQLQHAALKLQKQAQLVQQQKQLLQLQQQQQQKQQQAQLLQHQLRLILQQAAQKPAPVVAQPQPQVQQQQVSLQQLQQLLLQSQSLNQPVISSLSATTSSPAAQASSIVKTQNVTTQSQVASSSPTIVTLSSLSPSTLTTQQNVTTTIPQVQTVVTSIPIQVVDSEKVPINRLNNPNKVPKKGEKRTSHNAIEKRYRLSINDKITELKDLVAGTEAKLNKSAILKKAIDYIKFLVNTNNRLKQENMALKLAASKHCNIEDLLKQMPLTPPTSEKGSPLHVTQFNSDGESPPGSPMYESDSQSDSSLSGGNVMQTMRDQTRMALCIFMFAVLAFNPFGALIGSNADSENFLGQHAGRTLKNVNEGQTSGWMDWMFPTLLMWVLNGVICVGVLLRLLVFGEPVVKKNTEAAVSFYRHKTQADAHLEKGNFSWATDQLRKCLASLGRPLPTSKLELVSGLSWNFLRQLLHRLVGKWMFNKPSAVSSKDDVNSSAKNAALVYHKLNQLHLAGHVPGSSWWGVNLSLCAINMAEAAGDALPLTQLAEIYATCAIRIQISLPWKLKYLSKFLLSRARKACLTSGDRLPPSIQWLSHPEGYRFFVRGKWTLGGKNSLFTTLGCEADPLEHVAQMFREYMLEKSLFSLVNPAKNKEGPSQSAEVLLYTQLLTDSATSTTKSVSLPGGGISTTKGGDELGQWWSAIITVAINWLAGDEENAEAQYPMCDSFPQKLQQSDDPLPKAILVAYRARRNLLSNTHGSTHCIRQCDRAGRLLRESLKLSYAKQNEQIVQLLQLMVCDWLLTTRTELWEKNSKDENTTASQTEMIAFQQDLNSLRKLAQAHKNILSKVFLHEATARMMAGASPARTQQLLDRSIRRRHTSKTDKDGSEHSESDRDQAKALLMAGKHLPENMLPCNEDRIALISEASKMYESLGDKKSLQNCRQMIMQFEDKVSAQTVLC</sequence>
<dbReference type="GO" id="GO:0000978">
    <property type="term" value="F:RNA polymerase II cis-regulatory region sequence-specific DNA binding"/>
    <property type="evidence" value="ECO:0007669"/>
    <property type="project" value="TreeGrafter"/>
</dbReference>
<dbReference type="InterPro" id="IPR011598">
    <property type="entry name" value="bHLH_dom"/>
</dbReference>
<feature type="compositionally biased region" description="Polar residues" evidence="12">
    <location>
        <begin position="410"/>
        <end position="427"/>
    </location>
</feature>
<evidence type="ECO:0000256" key="11">
    <source>
        <dbReference type="SAM" id="Coils"/>
    </source>
</evidence>
<protein>
    <recommendedName>
        <fullName evidence="14">BHLH domain-containing protein</fullName>
    </recommendedName>
</protein>
<feature type="region of interest" description="Disordered" evidence="12">
    <location>
        <begin position="995"/>
        <end position="1029"/>
    </location>
</feature>
<accession>A0A8W8KY73</accession>
<feature type="domain" description="BHLH" evidence="14">
    <location>
        <begin position="324"/>
        <end position="374"/>
    </location>
</feature>
<evidence type="ECO:0000259" key="14">
    <source>
        <dbReference type="PROSITE" id="PS50888"/>
    </source>
</evidence>
<keyword evidence="5 13" id="KW-1133">Transmembrane helix</keyword>
<evidence type="ECO:0000256" key="7">
    <source>
        <dbReference type="ARBA" id="ARBA00023125"/>
    </source>
</evidence>
<evidence type="ECO:0000313" key="15">
    <source>
        <dbReference type="EnsemblMetazoa" id="G25782.26:cds"/>
    </source>
</evidence>
<dbReference type="EnsemblMetazoa" id="G25782.26">
    <property type="protein sequence ID" value="G25782.26:cds"/>
    <property type="gene ID" value="G25782"/>
</dbReference>
<dbReference type="AlphaFoldDB" id="A0A8W8KY73"/>
<keyword evidence="3 13" id="KW-0812">Transmembrane</keyword>
<feature type="region of interest" description="Disordered" evidence="12">
    <location>
        <begin position="405"/>
        <end position="450"/>
    </location>
</feature>
<dbReference type="Gene3D" id="4.10.280.10">
    <property type="entry name" value="Helix-loop-helix DNA-binding domain"/>
    <property type="match status" value="1"/>
</dbReference>
<dbReference type="PANTHER" id="PTHR46062">
    <property type="entry name" value="STEROL REGULATORY ELEMENT-BINDING PROTEIN"/>
    <property type="match status" value="1"/>
</dbReference>
<name>A0A8W8KY73_MAGGI</name>
<evidence type="ECO:0000256" key="13">
    <source>
        <dbReference type="SAM" id="Phobius"/>
    </source>
</evidence>
<keyword evidence="16" id="KW-1185">Reference proteome</keyword>
<dbReference type="CDD" id="cd18921">
    <property type="entry name" value="bHLHzip_SREBP1"/>
    <property type="match status" value="1"/>
</dbReference>
<dbReference type="GO" id="GO:0000981">
    <property type="term" value="F:DNA-binding transcription factor activity, RNA polymerase II-specific"/>
    <property type="evidence" value="ECO:0007669"/>
    <property type="project" value="TreeGrafter"/>
</dbReference>
<evidence type="ECO:0000256" key="6">
    <source>
        <dbReference type="ARBA" id="ARBA00023015"/>
    </source>
</evidence>
<feature type="transmembrane region" description="Helical" evidence="13">
    <location>
        <begin position="517"/>
        <end position="536"/>
    </location>
</feature>
<evidence type="ECO:0000256" key="10">
    <source>
        <dbReference type="ARBA" id="ARBA00023242"/>
    </source>
</evidence>
<evidence type="ECO:0000256" key="12">
    <source>
        <dbReference type="SAM" id="MobiDB-lite"/>
    </source>
</evidence>
<feature type="compositionally biased region" description="Basic and acidic residues" evidence="12">
    <location>
        <begin position="1015"/>
        <end position="1029"/>
    </location>
</feature>
<feature type="transmembrane region" description="Helical" evidence="13">
    <location>
        <begin position="461"/>
        <end position="480"/>
    </location>
</feature>
<dbReference type="Proteomes" id="UP000005408">
    <property type="component" value="Unassembled WGS sequence"/>
</dbReference>
<keyword evidence="10" id="KW-0539">Nucleus</keyword>
<feature type="coiled-coil region" evidence="11">
    <location>
        <begin position="140"/>
        <end position="183"/>
    </location>
</feature>
<dbReference type="Pfam" id="PF00010">
    <property type="entry name" value="HLH"/>
    <property type="match status" value="1"/>
</dbReference>
<keyword evidence="4" id="KW-0256">Endoplasmic reticulum</keyword>
<evidence type="ECO:0000256" key="9">
    <source>
        <dbReference type="ARBA" id="ARBA00023163"/>
    </source>
</evidence>
<feature type="compositionally biased region" description="Low complexity" evidence="12">
    <location>
        <begin position="438"/>
        <end position="447"/>
    </location>
</feature>
<evidence type="ECO:0000256" key="5">
    <source>
        <dbReference type="ARBA" id="ARBA00022989"/>
    </source>
</evidence>
<evidence type="ECO:0000256" key="2">
    <source>
        <dbReference type="ARBA" id="ARBA00004477"/>
    </source>
</evidence>
<dbReference type="OMA" id="QLCQHIP"/>
<evidence type="ECO:0000256" key="1">
    <source>
        <dbReference type="ARBA" id="ARBA00004123"/>
    </source>
</evidence>
<dbReference type="SMR" id="A0A8W8KY73"/>
<evidence type="ECO:0000256" key="8">
    <source>
        <dbReference type="ARBA" id="ARBA00023136"/>
    </source>
</evidence>
<organism evidence="15 16">
    <name type="scientific">Magallana gigas</name>
    <name type="common">Pacific oyster</name>
    <name type="synonym">Crassostrea gigas</name>
    <dbReference type="NCBI Taxonomy" id="29159"/>
    <lineage>
        <taxon>Eukaryota</taxon>
        <taxon>Metazoa</taxon>
        <taxon>Spiralia</taxon>
        <taxon>Lophotrochozoa</taxon>
        <taxon>Mollusca</taxon>
        <taxon>Bivalvia</taxon>
        <taxon>Autobranchia</taxon>
        <taxon>Pteriomorphia</taxon>
        <taxon>Ostreida</taxon>
        <taxon>Ostreoidea</taxon>
        <taxon>Ostreidae</taxon>
        <taxon>Magallana</taxon>
    </lineage>
</organism>
<keyword evidence="6" id="KW-0805">Transcription regulation</keyword>
<dbReference type="EnsemblMetazoa" id="G25782.25">
    <property type="protein sequence ID" value="G25782.25:cds"/>
    <property type="gene ID" value="G25782"/>
</dbReference>
<dbReference type="PROSITE" id="PS50888">
    <property type="entry name" value="BHLH"/>
    <property type="match status" value="1"/>
</dbReference>
<proteinExistence type="predicted"/>
<keyword evidence="7" id="KW-0238">DNA-binding</keyword>
<keyword evidence="9" id="KW-0804">Transcription</keyword>
<dbReference type="GO" id="GO:0005634">
    <property type="term" value="C:nucleus"/>
    <property type="evidence" value="ECO:0007669"/>
    <property type="project" value="UniProtKB-SubCell"/>
</dbReference>
<dbReference type="InterPro" id="IPR036638">
    <property type="entry name" value="HLH_DNA-bd_sf"/>
</dbReference>
<comment type="subcellular location">
    <subcellularLocation>
        <location evidence="2">Endoplasmic reticulum membrane</location>
        <topology evidence="2">Multi-pass membrane protein</topology>
    </subcellularLocation>
    <subcellularLocation>
        <location evidence="1">Nucleus</location>
    </subcellularLocation>
</comment>
<keyword evidence="8 13" id="KW-0472">Membrane</keyword>
<evidence type="ECO:0000256" key="4">
    <source>
        <dbReference type="ARBA" id="ARBA00022824"/>
    </source>
</evidence>
<evidence type="ECO:0000256" key="3">
    <source>
        <dbReference type="ARBA" id="ARBA00022692"/>
    </source>
</evidence>